<keyword evidence="2" id="KW-1133">Transmembrane helix</keyword>
<comment type="caution">
    <text evidence="3">The sequence shown here is derived from an EMBL/GenBank/DDBJ whole genome shotgun (WGS) entry which is preliminary data.</text>
</comment>
<dbReference type="Proteomes" id="UP001589532">
    <property type="component" value="Unassembled WGS sequence"/>
</dbReference>
<proteinExistence type="predicted"/>
<dbReference type="RefSeq" id="WP_345002748.1">
    <property type="nucleotide sequence ID" value="NZ_BAAAXV010000012.1"/>
</dbReference>
<dbReference type="EMBL" id="JBHMBW010000080">
    <property type="protein sequence ID" value="MFB9630205.1"/>
    <property type="molecule type" value="Genomic_DNA"/>
</dbReference>
<feature type="compositionally biased region" description="Basic residues" evidence="1">
    <location>
        <begin position="94"/>
        <end position="109"/>
    </location>
</feature>
<accession>A0ABV5SET6</accession>
<feature type="region of interest" description="Disordered" evidence="1">
    <location>
        <begin position="92"/>
        <end position="118"/>
    </location>
</feature>
<gene>
    <name evidence="3" type="ORF">ACFFSA_44630</name>
</gene>
<sequence length="118" mass="12851">MLEVIGTIGSLMAALLLIVVAVLAISVLALVAFAVLAGSMADWRALRRRLGHRKPKLTLKLSGSAIPDRLRAELSGAVPRMRRRLPLGGAQAWAHRRGGGPHRSRIHAHRPAERHTRL</sequence>
<keyword evidence="2" id="KW-0812">Transmembrane</keyword>
<keyword evidence="2" id="KW-0472">Membrane</keyword>
<evidence type="ECO:0000313" key="4">
    <source>
        <dbReference type="Proteomes" id="UP001589532"/>
    </source>
</evidence>
<reference evidence="3 4" key="1">
    <citation type="submission" date="2024-09" db="EMBL/GenBank/DDBJ databases">
        <authorList>
            <person name="Sun Q."/>
            <person name="Mori K."/>
        </authorList>
    </citation>
    <scope>NUCLEOTIDE SEQUENCE [LARGE SCALE GENOMIC DNA]</scope>
    <source>
        <strain evidence="3 4">JCM 3143</strain>
    </source>
</reference>
<evidence type="ECO:0000256" key="2">
    <source>
        <dbReference type="SAM" id="Phobius"/>
    </source>
</evidence>
<organism evidence="3 4">
    <name type="scientific">Nonomuraea helvata</name>
    <dbReference type="NCBI Taxonomy" id="37484"/>
    <lineage>
        <taxon>Bacteria</taxon>
        <taxon>Bacillati</taxon>
        <taxon>Actinomycetota</taxon>
        <taxon>Actinomycetes</taxon>
        <taxon>Streptosporangiales</taxon>
        <taxon>Streptosporangiaceae</taxon>
        <taxon>Nonomuraea</taxon>
    </lineage>
</organism>
<feature type="transmembrane region" description="Helical" evidence="2">
    <location>
        <begin position="12"/>
        <end position="39"/>
    </location>
</feature>
<protein>
    <submittedName>
        <fullName evidence="3">Uncharacterized protein</fullName>
    </submittedName>
</protein>
<name>A0ABV5SET6_9ACTN</name>
<evidence type="ECO:0000256" key="1">
    <source>
        <dbReference type="SAM" id="MobiDB-lite"/>
    </source>
</evidence>
<evidence type="ECO:0000313" key="3">
    <source>
        <dbReference type="EMBL" id="MFB9630205.1"/>
    </source>
</evidence>
<keyword evidence="4" id="KW-1185">Reference proteome</keyword>